<evidence type="ECO:0000313" key="3">
    <source>
        <dbReference type="Proteomes" id="UP001175228"/>
    </source>
</evidence>
<reference evidence="2" key="1">
    <citation type="submission" date="2023-06" db="EMBL/GenBank/DDBJ databases">
        <authorList>
            <consortium name="Lawrence Berkeley National Laboratory"/>
            <person name="Ahrendt S."/>
            <person name="Sahu N."/>
            <person name="Indic B."/>
            <person name="Wong-Bajracharya J."/>
            <person name="Merenyi Z."/>
            <person name="Ke H.-M."/>
            <person name="Monk M."/>
            <person name="Kocsube S."/>
            <person name="Drula E."/>
            <person name="Lipzen A."/>
            <person name="Balint B."/>
            <person name="Henrissat B."/>
            <person name="Andreopoulos B."/>
            <person name="Martin F.M."/>
            <person name="Harder C.B."/>
            <person name="Rigling D."/>
            <person name="Ford K.L."/>
            <person name="Foster G.D."/>
            <person name="Pangilinan J."/>
            <person name="Papanicolaou A."/>
            <person name="Barry K."/>
            <person name="LaButti K."/>
            <person name="Viragh M."/>
            <person name="Koriabine M."/>
            <person name="Yan M."/>
            <person name="Riley R."/>
            <person name="Champramary S."/>
            <person name="Plett K.L."/>
            <person name="Tsai I.J."/>
            <person name="Slot J."/>
            <person name="Sipos G."/>
            <person name="Plett J."/>
            <person name="Nagy L.G."/>
            <person name="Grigoriev I.V."/>
        </authorList>
    </citation>
    <scope>NUCLEOTIDE SEQUENCE</scope>
    <source>
        <strain evidence="2">HWK02</strain>
    </source>
</reference>
<accession>A0AA39URZ7</accession>
<evidence type="ECO:0000313" key="2">
    <source>
        <dbReference type="EMBL" id="KAK0500488.1"/>
    </source>
</evidence>
<sequence length="875" mass="93102">MSPWRVVCSCLKNSLPRTSSSLDVALTHSKVLAICATYTSCTACERNIVASFFPSRWPPPSSCHLIRSFALKSVMIDSTNAPSNPQAQDSPESLFGSPPPSPVIKGRSPSPLLALPGSSSSVGICRVSTQNVGTIALPGSHLDSELPINPLALSLSYSPRPPAQDQVSSAPSNWRHPNHASTFASATATSSAISSSSSTPVSSRSSSLAPNHTSTTKKKKNLKRKATTYERPPPPEIPLPDPSEPPPSNFLRSQNALLGTAGLVAGVKPSTITHKDTRGMTSNNPIVIDDNPPPPPQPVSKPLLSLFPAMNSLGLSHPSNQEIVRILVRQKAIFPLLEEILKLIASGSIHPSPSWRRDYQPGSTKRRKLRHVPAGANDWDVPYPFARGEGPEEYDANWAKERCKQLVSQLVGLIKTATRKAALKSYLQQLKLKETVSPPHTLQDSESCTPEPSCKAEEESNLIGVAAHNALSASSHLTDESPPAADVTYIEHTALPTTGVHAVPPSSLLDAPDFSQNATVDQLLESLLAVSSSDVLTLNSSSTSSDTFPDPSGANQQWLFDNWMSIFESFPVPESGLADLPPFSPHTENSLPFSPLPDLPVDFGNLEIIETAPETGIASATELWGEAFDATTPVTVPLDTETSTNVLQGKGTHGCESTAPMEDASLTLGASSSIHASQIHRPPHDSVIDPVLLAHIPPLCINTFLDIDAGPPSLVSSPMPSMSSVGDLELLTPSSSVWEINLPDVASASGSEDGLSGSVRIPGGNMDPSQGASFDPETKKSVEKEADVRNVLPMLVSSVLPSCRVDTPSFTPPPASVPDIAAHLTPRAVSREQLLRQAHTRRAQIADAIVKARTALWETTIEGGVLAHLARYYKT</sequence>
<feature type="compositionally biased region" description="Pro residues" evidence="1">
    <location>
        <begin position="231"/>
        <end position="248"/>
    </location>
</feature>
<protein>
    <submittedName>
        <fullName evidence="2">Uncharacterized protein</fullName>
    </submittedName>
</protein>
<feature type="region of interest" description="Disordered" evidence="1">
    <location>
        <begin position="273"/>
        <end position="294"/>
    </location>
</feature>
<keyword evidence="3" id="KW-1185">Reference proteome</keyword>
<feature type="region of interest" description="Disordered" evidence="1">
    <location>
        <begin position="748"/>
        <end position="780"/>
    </location>
</feature>
<dbReference type="EMBL" id="JAUEPU010000008">
    <property type="protein sequence ID" value="KAK0500488.1"/>
    <property type="molecule type" value="Genomic_DNA"/>
</dbReference>
<feature type="compositionally biased region" description="Low complexity" evidence="1">
    <location>
        <begin position="180"/>
        <end position="209"/>
    </location>
</feature>
<feature type="compositionally biased region" description="Polar residues" evidence="1">
    <location>
        <begin position="80"/>
        <end position="91"/>
    </location>
</feature>
<evidence type="ECO:0000256" key="1">
    <source>
        <dbReference type="SAM" id="MobiDB-lite"/>
    </source>
</evidence>
<comment type="caution">
    <text evidence="2">The sequence shown here is derived from an EMBL/GenBank/DDBJ whole genome shotgun (WGS) entry which is preliminary data.</text>
</comment>
<dbReference type="AlphaFoldDB" id="A0AA39URZ7"/>
<organism evidence="2 3">
    <name type="scientific">Armillaria luteobubalina</name>
    <dbReference type="NCBI Taxonomy" id="153913"/>
    <lineage>
        <taxon>Eukaryota</taxon>
        <taxon>Fungi</taxon>
        <taxon>Dikarya</taxon>
        <taxon>Basidiomycota</taxon>
        <taxon>Agaricomycotina</taxon>
        <taxon>Agaricomycetes</taxon>
        <taxon>Agaricomycetidae</taxon>
        <taxon>Agaricales</taxon>
        <taxon>Marasmiineae</taxon>
        <taxon>Physalacriaceae</taxon>
        <taxon>Armillaria</taxon>
    </lineage>
</organism>
<feature type="compositionally biased region" description="Basic residues" evidence="1">
    <location>
        <begin position="215"/>
        <end position="226"/>
    </location>
</feature>
<name>A0AA39URZ7_9AGAR</name>
<dbReference type="Proteomes" id="UP001175228">
    <property type="component" value="Unassembled WGS sequence"/>
</dbReference>
<proteinExistence type="predicted"/>
<feature type="region of interest" description="Disordered" evidence="1">
    <location>
        <begin position="80"/>
        <end position="110"/>
    </location>
</feature>
<gene>
    <name evidence="2" type="ORF">EDD18DRAFT_1150251</name>
</gene>
<feature type="region of interest" description="Disordered" evidence="1">
    <location>
        <begin position="157"/>
        <end position="253"/>
    </location>
</feature>